<evidence type="ECO:0000313" key="3">
    <source>
        <dbReference type="Proteomes" id="UP000219374"/>
    </source>
</evidence>
<protein>
    <recommendedName>
        <fullName evidence="4">Copper resistance protein</fullName>
    </recommendedName>
</protein>
<dbReference type="PROSITE" id="PS51257">
    <property type="entry name" value="PROKAR_LIPOPROTEIN"/>
    <property type="match status" value="1"/>
</dbReference>
<dbReference type="AlphaFoldDB" id="A0A286CYL2"/>
<evidence type="ECO:0008006" key="4">
    <source>
        <dbReference type="Google" id="ProtNLM"/>
    </source>
</evidence>
<keyword evidence="3" id="KW-1185">Reference proteome</keyword>
<keyword evidence="1" id="KW-0732">Signal</keyword>
<reference evidence="2 3" key="1">
    <citation type="submission" date="2017-09" db="EMBL/GenBank/DDBJ databases">
        <authorList>
            <person name="Ehlers B."/>
            <person name="Leendertz F.H."/>
        </authorList>
    </citation>
    <scope>NUCLEOTIDE SEQUENCE [LARGE SCALE GENOMIC DNA]</scope>
    <source>
        <strain evidence="2 3">CGMCC 1.10978</strain>
    </source>
</reference>
<feature type="signal peptide" evidence="1">
    <location>
        <begin position="1"/>
        <end position="27"/>
    </location>
</feature>
<accession>A0A286CYL2</accession>
<dbReference type="Proteomes" id="UP000219374">
    <property type="component" value="Unassembled WGS sequence"/>
</dbReference>
<dbReference type="EMBL" id="OCND01000001">
    <property type="protein sequence ID" value="SOD51492.1"/>
    <property type="molecule type" value="Genomic_DNA"/>
</dbReference>
<dbReference type="OrthoDB" id="5955572at2"/>
<dbReference type="RefSeq" id="WP_141400695.1">
    <property type="nucleotide sequence ID" value="NZ_OCND01000001.1"/>
</dbReference>
<evidence type="ECO:0000256" key="1">
    <source>
        <dbReference type="SAM" id="SignalP"/>
    </source>
</evidence>
<feature type="chain" id="PRO_5013375495" description="Copper resistance protein" evidence="1">
    <location>
        <begin position="28"/>
        <end position="126"/>
    </location>
</feature>
<organism evidence="2 3">
    <name type="scientific">Pseudoxanthomonas wuyuanensis</name>
    <dbReference type="NCBI Taxonomy" id="1073196"/>
    <lineage>
        <taxon>Bacteria</taxon>
        <taxon>Pseudomonadati</taxon>
        <taxon>Pseudomonadota</taxon>
        <taxon>Gammaproteobacteria</taxon>
        <taxon>Lysobacterales</taxon>
        <taxon>Lysobacteraceae</taxon>
        <taxon>Pseudoxanthomonas</taxon>
    </lineage>
</organism>
<evidence type="ECO:0000313" key="2">
    <source>
        <dbReference type="EMBL" id="SOD51492.1"/>
    </source>
</evidence>
<gene>
    <name evidence="2" type="ORF">SAMN06296416_101650</name>
</gene>
<sequence>MPRRTRQRMRIALAAILCLLFQQLAMAAYACTLTQAPPEPAAAAGHCAEMGMAQQQDNPVLCQKHCNPDRVVAADIVKLSVLPLALPPAPFGPVLAQPLSHATVQTRAAAACADPPPRLRYCSLLI</sequence>
<proteinExistence type="predicted"/>
<name>A0A286CYL2_9GAMM</name>